<feature type="transmembrane region" description="Helical" evidence="1">
    <location>
        <begin position="12"/>
        <end position="33"/>
    </location>
</feature>
<proteinExistence type="predicted"/>
<accession>R9WK86</accession>
<evidence type="ECO:0000313" key="2">
    <source>
        <dbReference type="EMBL" id="AGO00134.1"/>
    </source>
</evidence>
<geneLocation type="plasmid" evidence="2">
    <name>pLRI01</name>
</geneLocation>
<keyword evidence="2" id="KW-0614">Plasmid</keyword>
<reference evidence="2" key="1">
    <citation type="submission" date="2013-06" db="EMBL/GenBank/DDBJ databases">
        <title>The Complete Genome Sequence of Lactobacillus reuteri I5007, a Probiotic Strain Isolated from Healthy Pig.</title>
        <authorList>
            <person name="Hou C."/>
            <person name="Qiao S."/>
            <person name="Zeng X."/>
            <person name="Ma X."/>
            <person name="Yang F."/>
        </authorList>
    </citation>
    <scope>NUCLEOTIDE SEQUENCE [LARGE SCALE GENOMIC DNA]</scope>
    <source>
        <strain evidence="2">I5007</strain>
        <plasmid evidence="2">pLRI01</plasmid>
    </source>
</reference>
<organism evidence="2">
    <name type="scientific">Limosilactobacillus reuteri I5007</name>
    <dbReference type="NCBI Taxonomy" id="1340495"/>
    <lineage>
        <taxon>Bacteria</taxon>
        <taxon>Bacillati</taxon>
        <taxon>Bacillota</taxon>
        <taxon>Bacilli</taxon>
        <taxon>Lactobacillales</taxon>
        <taxon>Lactobacillaceae</taxon>
        <taxon>Limosilactobacillus</taxon>
    </lineage>
</organism>
<evidence type="ECO:0000256" key="1">
    <source>
        <dbReference type="SAM" id="Phobius"/>
    </source>
</evidence>
<keyword evidence="1" id="KW-0812">Transmembrane</keyword>
<dbReference type="EMBL" id="CP006012">
    <property type="protein sequence ID" value="AGO00134.1"/>
    <property type="molecule type" value="Genomic_DNA"/>
</dbReference>
<dbReference type="Proteomes" id="UP000014360">
    <property type="component" value="Plasmid pLRI01"/>
</dbReference>
<sequence length="51" mass="6070">MRNLRWIGGKTLINYYIIETVAIIIVTELFIFFEVQDTPKSWSFFTNIDIV</sequence>
<protein>
    <submittedName>
        <fullName evidence="2">Uncharacterized protein</fullName>
    </submittedName>
</protein>
<keyword evidence="1" id="KW-0472">Membrane</keyword>
<dbReference type="AlphaFoldDB" id="R9WK86"/>
<gene>
    <name evidence="2" type="ORF">LRI_1924</name>
</gene>
<dbReference type="KEGG" id="lrt:LRI_1924"/>
<dbReference type="HOGENOM" id="CLU_3100240_0_0_9"/>
<name>R9WK86_LIMRT</name>
<keyword evidence="1" id="KW-1133">Transmembrane helix</keyword>